<dbReference type="Gene3D" id="1.20.1720.10">
    <property type="entry name" value="Multidrug resistance protein D"/>
    <property type="match status" value="1"/>
</dbReference>
<sequence length="416" mass="44890">MHKSVMYFKFVQFIYFNGNFTMSDKHSIWRYTMPIALLLMAPFDLLASLAMDIYLPVVPAMPDVFNTSPSVIQLTLSLYLLALGLGQVLFGPLSDRIGRRPVLLGGATFFVIASVGIATSTSPSVFVAFRLIQALGASAALVTTFATVRDVYSDRPESAVIYSLFSSMLACVPALAPILGAFLADGFGWRAIFWFLALVAVLPLLHAAFRWHETRMSDVSGGLSVIPILVSGKFWLYTFAFGTAMGTFFVFFSTAPRVLIGKAGYSELQFSFAFSTVALVMIVTTGFAKRFVGKWGIAGSVWRGMALLVFGAAILAVTWTIGEPSFATFVLPMWVMAVGMIFIASVTANGALADFNDRAGSAVAIYFCGQSVIVSLFGTAAVVGMGGDTAWPLVTFPFIFAGTVLIAMRVFPAWSR</sequence>
<feature type="transmembrane region" description="Helical" evidence="8">
    <location>
        <begin position="234"/>
        <end position="256"/>
    </location>
</feature>
<keyword evidence="4" id="KW-1003">Cell membrane</keyword>
<accession>A0A081RUT7</accession>
<feature type="domain" description="Major facilitator superfamily (MFS) profile" evidence="9">
    <location>
        <begin position="36"/>
        <end position="416"/>
    </location>
</feature>
<comment type="subcellular location">
    <subcellularLocation>
        <location evidence="8">Cell inner membrane</location>
        <topology evidence="8">Multi-pass membrane protein</topology>
    </subcellularLocation>
    <subcellularLocation>
        <location evidence="1">Cell membrane</location>
        <topology evidence="1">Multi-pass membrane protein</topology>
    </subcellularLocation>
</comment>
<protein>
    <recommendedName>
        <fullName evidence="8">Bcr/CflA family efflux transporter</fullName>
    </recommendedName>
</protein>
<proteinExistence type="inferred from homology"/>
<dbReference type="GO" id="GO:1990961">
    <property type="term" value="P:xenobiotic detoxification by transmembrane export across the plasma membrane"/>
    <property type="evidence" value="ECO:0007669"/>
    <property type="project" value="InterPro"/>
</dbReference>
<reference evidence="10 11" key="1">
    <citation type="submission" date="2014-03" db="EMBL/GenBank/DDBJ databases">
        <title>Draft Genome of Photorhabdus temperata Meg1.</title>
        <authorList>
            <person name="Hurst S.G.IV."/>
            <person name="Morris K."/>
            <person name="Thomas K."/>
            <person name="Tisa L.S."/>
        </authorList>
    </citation>
    <scope>NUCLEOTIDE SEQUENCE [LARGE SCALE GENOMIC DNA]</scope>
    <source>
        <strain evidence="10 11">Meg1</strain>
    </source>
</reference>
<evidence type="ECO:0000256" key="4">
    <source>
        <dbReference type="ARBA" id="ARBA00022475"/>
    </source>
</evidence>
<keyword evidence="7 8" id="KW-0472">Membrane</keyword>
<dbReference type="PATRIC" id="fig|1393735.3.peg.2946"/>
<keyword evidence="6 8" id="KW-1133">Transmembrane helix</keyword>
<dbReference type="InterPro" id="IPR020846">
    <property type="entry name" value="MFS_dom"/>
</dbReference>
<feature type="transmembrane region" description="Helical" evidence="8">
    <location>
        <begin position="300"/>
        <end position="321"/>
    </location>
</feature>
<dbReference type="PANTHER" id="PTHR23502:SF132">
    <property type="entry name" value="POLYAMINE TRANSPORTER 2-RELATED"/>
    <property type="match status" value="1"/>
</dbReference>
<evidence type="ECO:0000256" key="3">
    <source>
        <dbReference type="ARBA" id="ARBA00022448"/>
    </source>
</evidence>
<evidence type="ECO:0000313" key="10">
    <source>
        <dbReference type="EMBL" id="KER02440.1"/>
    </source>
</evidence>
<dbReference type="Proteomes" id="UP000028002">
    <property type="component" value="Unassembled WGS sequence"/>
</dbReference>
<feature type="transmembrane region" description="Helical" evidence="8">
    <location>
        <begin position="189"/>
        <end position="209"/>
    </location>
</feature>
<comment type="similarity">
    <text evidence="2 8">Belongs to the major facilitator superfamily. Bcr/CmlA family.</text>
</comment>
<organism evidence="10 11">
    <name type="scientific">Photorhabdus temperata subsp. temperata Meg1</name>
    <dbReference type="NCBI Taxonomy" id="1393735"/>
    <lineage>
        <taxon>Bacteria</taxon>
        <taxon>Pseudomonadati</taxon>
        <taxon>Pseudomonadota</taxon>
        <taxon>Gammaproteobacteria</taxon>
        <taxon>Enterobacterales</taxon>
        <taxon>Morganellaceae</taxon>
        <taxon>Photorhabdus</taxon>
    </lineage>
</organism>
<dbReference type="PANTHER" id="PTHR23502">
    <property type="entry name" value="MAJOR FACILITATOR SUPERFAMILY"/>
    <property type="match status" value="1"/>
</dbReference>
<evidence type="ECO:0000259" key="9">
    <source>
        <dbReference type="PROSITE" id="PS50850"/>
    </source>
</evidence>
<feature type="transmembrane region" description="Helical" evidence="8">
    <location>
        <begin position="127"/>
        <end position="148"/>
    </location>
</feature>
<evidence type="ECO:0000256" key="8">
    <source>
        <dbReference type="RuleBase" id="RU365088"/>
    </source>
</evidence>
<evidence type="ECO:0000313" key="11">
    <source>
        <dbReference type="Proteomes" id="UP000028002"/>
    </source>
</evidence>
<dbReference type="InterPro" id="IPR011701">
    <property type="entry name" value="MFS"/>
</dbReference>
<feature type="transmembrane region" description="Helical" evidence="8">
    <location>
        <begin position="364"/>
        <end position="384"/>
    </location>
</feature>
<feature type="transmembrane region" description="Helical" evidence="8">
    <location>
        <begin position="268"/>
        <end position="288"/>
    </location>
</feature>
<keyword evidence="5 8" id="KW-0812">Transmembrane</keyword>
<feature type="transmembrane region" description="Helical" evidence="8">
    <location>
        <begin position="333"/>
        <end position="352"/>
    </location>
</feature>
<feature type="transmembrane region" description="Helical" evidence="8">
    <location>
        <begin position="102"/>
        <end position="121"/>
    </location>
</feature>
<dbReference type="NCBIfam" id="TIGR00710">
    <property type="entry name" value="efflux_Bcr_CflA"/>
    <property type="match status" value="1"/>
</dbReference>
<keyword evidence="8" id="KW-0997">Cell inner membrane</keyword>
<keyword evidence="3 8" id="KW-0813">Transport</keyword>
<dbReference type="GO" id="GO:0005886">
    <property type="term" value="C:plasma membrane"/>
    <property type="evidence" value="ECO:0007669"/>
    <property type="project" value="UniProtKB-SubCell"/>
</dbReference>
<dbReference type="EMBL" id="JGVH01000049">
    <property type="protein sequence ID" value="KER02440.1"/>
    <property type="molecule type" value="Genomic_DNA"/>
</dbReference>
<name>A0A081RUT7_PHOTE</name>
<comment type="caution">
    <text evidence="10">The sequence shown here is derived from an EMBL/GenBank/DDBJ whole genome shotgun (WGS) entry which is preliminary data.</text>
</comment>
<evidence type="ECO:0000256" key="1">
    <source>
        <dbReference type="ARBA" id="ARBA00004651"/>
    </source>
</evidence>
<evidence type="ECO:0000256" key="7">
    <source>
        <dbReference type="ARBA" id="ARBA00023136"/>
    </source>
</evidence>
<gene>
    <name evidence="10" type="ORF">MEG1DRAFT_02894</name>
</gene>
<dbReference type="Pfam" id="PF07690">
    <property type="entry name" value="MFS_1"/>
    <property type="match status" value="1"/>
</dbReference>
<dbReference type="PROSITE" id="PS50850">
    <property type="entry name" value="MFS"/>
    <property type="match status" value="1"/>
</dbReference>
<dbReference type="InterPro" id="IPR004812">
    <property type="entry name" value="Efflux_drug-R_Bcr/CmlA"/>
</dbReference>
<feature type="transmembrane region" description="Helical" evidence="8">
    <location>
        <begin position="71"/>
        <end position="90"/>
    </location>
</feature>
<feature type="transmembrane region" description="Helical" evidence="8">
    <location>
        <begin position="31"/>
        <end position="51"/>
    </location>
</feature>
<dbReference type="SUPFAM" id="SSF103473">
    <property type="entry name" value="MFS general substrate transporter"/>
    <property type="match status" value="1"/>
</dbReference>
<dbReference type="CDD" id="cd17320">
    <property type="entry name" value="MFS_MdfA_MDR_like"/>
    <property type="match status" value="1"/>
</dbReference>
<evidence type="ECO:0000256" key="6">
    <source>
        <dbReference type="ARBA" id="ARBA00022989"/>
    </source>
</evidence>
<dbReference type="AlphaFoldDB" id="A0A081RUT7"/>
<dbReference type="GO" id="GO:0042910">
    <property type="term" value="F:xenobiotic transmembrane transporter activity"/>
    <property type="evidence" value="ECO:0007669"/>
    <property type="project" value="InterPro"/>
</dbReference>
<evidence type="ECO:0000256" key="2">
    <source>
        <dbReference type="ARBA" id="ARBA00006236"/>
    </source>
</evidence>
<feature type="transmembrane region" description="Helical" evidence="8">
    <location>
        <begin position="390"/>
        <end position="411"/>
    </location>
</feature>
<feature type="transmembrane region" description="Helical" evidence="8">
    <location>
        <begin position="160"/>
        <end position="183"/>
    </location>
</feature>
<dbReference type="NCBIfam" id="NF033134">
    <property type="entry name" value="cmlA_floR"/>
    <property type="match status" value="1"/>
</dbReference>
<evidence type="ECO:0000256" key="5">
    <source>
        <dbReference type="ARBA" id="ARBA00022692"/>
    </source>
</evidence>
<dbReference type="InterPro" id="IPR036259">
    <property type="entry name" value="MFS_trans_sf"/>
</dbReference>